<protein>
    <submittedName>
        <fullName evidence="1">Uncharacterized protein</fullName>
    </submittedName>
</protein>
<gene>
    <name evidence="1" type="ORF">SEV965_LOCUS36185</name>
</gene>
<comment type="caution">
    <text evidence="1">The sequence shown here is derived from an EMBL/GenBank/DDBJ whole genome shotgun (WGS) entry which is preliminary data.</text>
</comment>
<evidence type="ECO:0000313" key="1">
    <source>
        <dbReference type="EMBL" id="CAF1503296.1"/>
    </source>
</evidence>
<proteinExistence type="predicted"/>
<dbReference type="Proteomes" id="UP000663889">
    <property type="component" value="Unassembled WGS sequence"/>
</dbReference>
<sequence>ISGEMFDFIPPVPNPITIIDTINPGSATPAEIAGGIEVNSSISNPII</sequence>
<dbReference type="AlphaFoldDB" id="A0A815TNN5"/>
<name>A0A815TNN5_9BILA</name>
<reference evidence="1" key="1">
    <citation type="submission" date="2021-02" db="EMBL/GenBank/DDBJ databases">
        <authorList>
            <person name="Nowell W R."/>
        </authorList>
    </citation>
    <scope>NUCLEOTIDE SEQUENCE</scope>
</reference>
<evidence type="ECO:0000313" key="2">
    <source>
        <dbReference type="Proteomes" id="UP000663889"/>
    </source>
</evidence>
<dbReference type="EMBL" id="CAJNOU010006366">
    <property type="protein sequence ID" value="CAF1503296.1"/>
    <property type="molecule type" value="Genomic_DNA"/>
</dbReference>
<accession>A0A815TNN5</accession>
<feature type="non-terminal residue" evidence="1">
    <location>
        <position position="1"/>
    </location>
</feature>
<organism evidence="1 2">
    <name type="scientific">Rotaria sordida</name>
    <dbReference type="NCBI Taxonomy" id="392033"/>
    <lineage>
        <taxon>Eukaryota</taxon>
        <taxon>Metazoa</taxon>
        <taxon>Spiralia</taxon>
        <taxon>Gnathifera</taxon>
        <taxon>Rotifera</taxon>
        <taxon>Eurotatoria</taxon>
        <taxon>Bdelloidea</taxon>
        <taxon>Philodinida</taxon>
        <taxon>Philodinidae</taxon>
        <taxon>Rotaria</taxon>
    </lineage>
</organism>